<keyword evidence="4" id="KW-1185">Reference proteome</keyword>
<dbReference type="PROSITE" id="PS50181">
    <property type="entry name" value="FBOX"/>
    <property type="match status" value="1"/>
</dbReference>
<sequence>MMSKAKLRKTNEGRRIKGDTSILPNDIIFSILVKVYAVSLLRFKCVSKSWNAMISDNIKFMKDHRDQSKELGREKLLLQRTNGEFEFIHLNNPRKVITKKYQFPLKEFRGTRTLCSYDGLVLLKKPKAYKKFILWNPSSGQHHILECPFMKPHEYTFPHACGLCYDSTTDDYKVILIYSLFYVVYSMSTGSWTKNTTSPVLQQRLLGYEIVPKLSSYGYSQGISVEGYVYWSLNEKLDHYVVFVYMEASVTLWDWASGSWNKMVGNIL</sequence>
<organism evidence="3 4">
    <name type="scientific">Datura stramonium</name>
    <name type="common">Jimsonweed</name>
    <name type="synonym">Common thornapple</name>
    <dbReference type="NCBI Taxonomy" id="4076"/>
    <lineage>
        <taxon>Eukaryota</taxon>
        <taxon>Viridiplantae</taxon>
        <taxon>Streptophyta</taxon>
        <taxon>Embryophyta</taxon>
        <taxon>Tracheophyta</taxon>
        <taxon>Spermatophyta</taxon>
        <taxon>Magnoliopsida</taxon>
        <taxon>eudicotyledons</taxon>
        <taxon>Gunneridae</taxon>
        <taxon>Pentapetalae</taxon>
        <taxon>asterids</taxon>
        <taxon>lamiids</taxon>
        <taxon>Solanales</taxon>
        <taxon>Solanaceae</taxon>
        <taxon>Solanoideae</taxon>
        <taxon>Datureae</taxon>
        <taxon>Datura</taxon>
    </lineage>
</organism>
<dbReference type="SMART" id="SM00256">
    <property type="entry name" value="FBOX"/>
    <property type="match status" value="1"/>
</dbReference>
<evidence type="ECO:0000259" key="2">
    <source>
        <dbReference type="PROSITE" id="PS50181"/>
    </source>
</evidence>
<dbReference type="InterPro" id="IPR001810">
    <property type="entry name" value="F-box_dom"/>
</dbReference>
<dbReference type="SUPFAM" id="SSF81383">
    <property type="entry name" value="F-box domain"/>
    <property type="match status" value="1"/>
</dbReference>
<comment type="caution">
    <text evidence="3">The sequence shown here is derived from an EMBL/GenBank/DDBJ whole genome shotgun (WGS) entry which is preliminary data.</text>
</comment>
<keyword evidence="1" id="KW-1133">Transmembrane helix</keyword>
<accession>A0ABS8VDQ5</accession>
<dbReference type="Gene3D" id="1.20.1280.50">
    <property type="match status" value="1"/>
</dbReference>
<dbReference type="InterPro" id="IPR050796">
    <property type="entry name" value="SCF_F-box_component"/>
</dbReference>
<feature type="transmembrane region" description="Helical" evidence="1">
    <location>
        <begin position="21"/>
        <end position="41"/>
    </location>
</feature>
<keyword evidence="1" id="KW-0472">Membrane</keyword>
<gene>
    <name evidence="3" type="ORF">HAX54_033612</name>
</gene>
<keyword evidence="1" id="KW-0812">Transmembrane</keyword>
<dbReference type="Pfam" id="PF12937">
    <property type="entry name" value="F-box-like"/>
    <property type="match status" value="1"/>
</dbReference>
<dbReference type="PANTHER" id="PTHR31672:SF13">
    <property type="entry name" value="F-BOX PROTEIN CPR30-LIKE"/>
    <property type="match status" value="1"/>
</dbReference>
<evidence type="ECO:0000313" key="3">
    <source>
        <dbReference type="EMBL" id="MCD9644984.1"/>
    </source>
</evidence>
<dbReference type="InterPro" id="IPR036047">
    <property type="entry name" value="F-box-like_dom_sf"/>
</dbReference>
<proteinExistence type="predicted"/>
<evidence type="ECO:0000256" key="1">
    <source>
        <dbReference type="SAM" id="Phobius"/>
    </source>
</evidence>
<name>A0ABS8VDQ5_DATST</name>
<dbReference type="EMBL" id="JACEIK010004305">
    <property type="protein sequence ID" value="MCD9644984.1"/>
    <property type="molecule type" value="Genomic_DNA"/>
</dbReference>
<evidence type="ECO:0000313" key="4">
    <source>
        <dbReference type="Proteomes" id="UP000823775"/>
    </source>
</evidence>
<dbReference type="InterPro" id="IPR006527">
    <property type="entry name" value="F-box-assoc_dom_typ1"/>
</dbReference>
<dbReference type="Pfam" id="PF07734">
    <property type="entry name" value="FBA_1"/>
    <property type="match status" value="1"/>
</dbReference>
<dbReference type="PANTHER" id="PTHR31672">
    <property type="entry name" value="BNACNNG10540D PROTEIN"/>
    <property type="match status" value="1"/>
</dbReference>
<feature type="domain" description="F-box" evidence="2">
    <location>
        <begin position="17"/>
        <end position="63"/>
    </location>
</feature>
<dbReference type="Proteomes" id="UP000823775">
    <property type="component" value="Unassembled WGS sequence"/>
</dbReference>
<reference evidence="3 4" key="1">
    <citation type="journal article" date="2021" name="BMC Genomics">
        <title>Datura genome reveals duplications of psychoactive alkaloid biosynthetic genes and high mutation rate following tissue culture.</title>
        <authorList>
            <person name="Rajewski A."/>
            <person name="Carter-House D."/>
            <person name="Stajich J."/>
            <person name="Litt A."/>
        </authorList>
    </citation>
    <scope>NUCLEOTIDE SEQUENCE [LARGE SCALE GENOMIC DNA]</scope>
    <source>
        <strain evidence="3">AR-01</strain>
    </source>
</reference>
<protein>
    <recommendedName>
        <fullName evidence="2">F-box domain-containing protein</fullName>
    </recommendedName>
</protein>